<evidence type="ECO:0000313" key="1">
    <source>
        <dbReference type="EMBL" id="CAI2386444.1"/>
    </source>
</evidence>
<comment type="caution">
    <text evidence="1">The sequence shown here is derived from an EMBL/GenBank/DDBJ whole genome shotgun (WGS) entry which is preliminary data.</text>
</comment>
<name>A0AAD1Y8I0_EUPCR</name>
<dbReference type="AlphaFoldDB" id="A0AAD1Y8I0"/>
<organism evidence="1 2">
    <name type="scientific">Euplotes crassus</name>
    <dbReference type="NCBI Taxonomy" id="5936"/>
    <lineage>
        <taxon>Eukaryota</taxon>
        <taxon>Sar</taxon>
        <taxon>Alveolata</taxon>
        <taxon>Ciliophora</taxon>
        <taxon>Intramacronucleata</taxon>
        <taxon>Spirotrichea</taxon>
        <taxon>Hypotrichia</taxon>
        <taxon>Euplotida</taxon>
        <taxon>Euplotidae</taxon>
        <taxon>Moneuplotes</taxon>
    </lineage>
</organism>
<accession>A0AAD1Y8I0</accession>
<keyword evidence="2" id="KW-1185">Reference proteome</keyword>
<dbReference type="Proteomes" id="UP001295684">
    <property type="component" value="Unassembled WGS sequence"/>
</dbReference>
<evidence type="ECO:0000313" key="2">
    <source>
        <dbReference type="Proteomes" id="UP001295684"/>
    </source>
</evidence>
<sequence length="317" mass="36955">MFLNNQNYDADEFTGIFSEQLVDPFQEQIIARSPISYEEEDKNSLLVEDHYELTYDEMKQINSFMGCYQDNAFVKSDSAKQKLGYFLDDNAPEIPYDLLSNLPLPNTEDNTFGVDATAQAARHCNSSVQNPATHTNQRNKCSAPKYGDRRDVIYKNLLRAVRTILCEQFRELSTGAHFSRKTTGCVVFKMKIEQFLEKDKKFKQFVPEVFGEGPNGMQYFTEVLSIFLEESWYYPNKRKEMKEATKILKKCTKSFTIGCYTKLFKFRGIQLFFNLLLKSGFIQEIINQRDNMQKCPDRYIEGVESIINFSHHPFLMK</sequence>
<reference evidence="1" key="1">
    <citation type="submission" date="2023-07" db="EMBL/GenBank/DDBJ databases">
        <authorList>
            <consortium name="AG Swart"/>
            <person name="Singh M."/>
            <person name="Singh A."/>
            <person name="Seah K."/>
            <person name="Emmerich C."/>
        </authorList>
    </citation>
    <scope>NUCLEOTIDE SEQUENCE</scope>
    <source>
        <strain evidence="1">DP1</strain>
    </source>
</reference>
<protein>
    <submittedName>
        <fullName evidence="1">Uncharacterized protein</fullName>
    </submittedName>
</protein>
<proteinExistence type="predicted"/>
<gene>
    <name evidence="1" type="ORF">ECRASSUSDP1_LOCUS28063</name>
</gene>
<dbReference type="EMBL" id="CAMPGE010028955">
    <property type="protein sequence ID" value="CAI2386444.1"/>
    <property type="molecule type" value="Genomic_DNA"/>
</dbReference>